<proteinExistence type="predicted"/>
<keyword evidence="3" id="KW-1185">Reference proteome</keyword>
<dbReference type="EMBL" id="KV427695">
    <property type="protein sequence ID" value="KZT00153.1"/>
    <property type="molecule type" value="Genomic_DNA"/>
</dbReference>
<dbReference type="GeneID" id="63830560"/>
<organism evidence="2 3">
    <name type="scientific">Laetiporus sulphureus 93-53</name>
    <dbReference type="NCBI Taxonomy" id="1314785"/>
    <lineage>
        <taxon>Eukaryota</taxon>
        <taxon>Fungi</taxon>
        <taxon>Dikarya</taxon>
        <taxon>Basidiomycota</taxon>
        <taxon>Agaricomycotina</taxon>
        <taxon>Agaricomycetes</taxon>
        <taxon>Polyporales</taxon>
        <taxon>Laetiporus</taxon>
    </lineage>
</organism>
<feature type="non-terminal residue" evidence="2">
    <location>
        <position position="1"/>
    </location>
</feature>
<dbReference type="AlphaFoldDB" id="A0A165B3H3"/>
<feature type="region of interest" description="Disordered" evidence="1">
    <location>
        <begin position="17"/>
        <end position="46"/>
    </location>
</feature>
<dbReference type="RefSeq" id="XP_040757893.1">
    <property type="nucleotide sequence ID" value="XM_040913532.1"/>
</dbReference>
<accession>A0A165B3H3</accession>
<dbReference type="InParanoid" id="A0A165B3H3"/>
<evidence type="ECO:0000313" key="3">
    <source>
        <dbReference type="Proteomes" id="UP000076871"/>
    </source>
</evidence>
<protein>
    <submittedName>
        <fullName evidence="2">Uncharacterized protein</fullName>
    </submittedName>
</protein>
<dbReference type="STRING" id="1314785.A0A165B3H3"/>
<dbReference type="Proteomes" id="UP000076871">
    <property type="component" value="Unassembled WGS sequence"/>
</dbReference>
<evidence type="ECO:0000256" key="1">
    <source>
        <dbReference type="SAM" id="MobiDB-lite"/>
    </source>
</evidence>
<reference evidence="2 3" key="1">
    <citation type="journal article" date="2016" name="Mol. Biol. Evol.">
        <title>Comparative Genomics of Early-Diverging Mushroom-Forming Fungi Provides Insights into the Origins of Lignocellulose Decay Capabilities.</title>
        <authorList>
            <person name="Nagy L.G."/>
            <person name="Riley R."/>
            <person name="Tritt A."/>
            <person name="Adam C."/>
            <person name="Daum C."/>
            <person name="Floudas D."/>
            <person name="Sun H."/>
            <person name="Yadav J.S."/>
            <person name="Pangilinan J."/>
            <person name="Larsson K.H."/>
            <person name="Matsuura K."/>
            <person name="Barry K."/>
            <person name="Labutti K."/>
            <person name="Kuo R."/>
            <person name="Ohm R.A."/>
            <person name="Bhattacharya S.S."/>
            <person name="Shirouzu T."/>
            <person name="Yoshinaga Y."/>
            <person name="Martin F.M."/>
            <person name="Grigoriev I.V."/>
            <person name="Hibbett D.S."/>
        </authorList>
    </citation>
    <scope>NUCLEOTIDE SEQUENCE [LARGE SCALE GENOMIC DNA]</scope>
    <source>
        <strain evidence="2 3">93-53</strain>
    </source>
</reference>
<name>A0A165B3H3_9APHY</name>
<evidence type="ECO:0000313" key="2">
    <source>
        <dbReference type="EMBL" id="KZT00153.1"/>
    </source>
</evidence>
<sequence length="108" mass="11648">ATKEALHVLSELYAPPPSTSVHAKGKSVVRDDKSVDQDDLDETDTSRISGKLAASGAVPAHDVSGDIAARAWRNLRRDVESKLAESSRKFLLAFGEVDKVIICFRSLG</sequence>
<gene>
    <name evidence="2" type="ORF">LAESUDRAFT_764886</name>
</gene>
<dbReference type="OrthoDB" id="2693082at2759"/>